<organism evidence="2 3">
    <name type="scientific">Chaetoceros tenuissimus</name>
    <dbReference type="NCBI Taxonomy" id="426638"/>
    <lineage>
        <taxon>Eukaryota</taxon>
        <taxon>Sar</taxon>
        <taxon>Stramenopiles</taxon>
        <taxon>Ochrophyta</taxon>
        <taxon>Bacillariophyta</taxon>
        <taxon>Coscinodiscophyceae</taxon>
        <taxon>Chaetocerotophycidae</taxon>
        <taxon>Chaetocerotales</taxon>
        <taxon>Chaetocerotaceae</taxon>
        <taxon>Chaetoceros</taxon>
    </lineage>
</organism>
<feature type="region of interest" description="Disordered" evidence="1">
    <location>
        <begin position="608"/>
        <end position="631"/>
    </location>
</feature>
<evidence type="ECO:0000313" key="2">
    <source>
        <dbReference type="EMBL" id="GFH50241.1"/>
    </source>
</evidence>
<dbReference type="EMBL" id="BLLK01000038">
    <property type="protein sequence ID" value="GFH50241.1"/>
    <property type="molecule type" value="Genomic_DNA"/>
</dbReference>
<feature type="region of interest" description="Disordered" evidence="1">
    <location>
        <begin position="909"/>
        <end position="973"/>
    </location>
</feature>
<evidence type="ECO:0000313" key="3">
    <source>
        <dbReference type="Proteomes" id="UP001054902"/>
    </source>
</evidence>
<evidence type="ECO:0000256" key="1">
    <source>
        <dbReference type="SAM" id="MobiDB-lite"/>
    </source>
</evidence>
<accession>A0AAD3CS80</accession>
<feature type="compositionally biased region" description="Low complexity" evidence="1">
    <location>
        <begin position="621"/>
        <end position="630"/>
    </location>
</feature>
<gene>
    <name evidence="2" type="ORF">CTEN210_06717</name>
</gene>
<name>A0AAD3CS80_9STRA</name>
<dbReference type="Proteomes" id="UP001054902">
    <property type="component" value="Unassembled WGS sequence"/>
</dbReference>
<proteinExistence type="predicted"/>
<reference evidence="2 3" key="1">
    <citation type="journal article" date="2021" name="Sci. Rep.">
        <title>The genome of the diatom Chaetoceros tenuissimus carries an ancient integrated fragment of an extant virus.</title>
        <authorList>
            <person name="Hongo Y."/>
            <person name="Kimura K."/>
            <person name="Takaki Y."/>
            <person name="Yoshida Y."/>
            <person name="Baba S."/>
            <person name="Kobayashi G."/>
            <person name="Nagasaki K."/>
            <person name="Hano T."/>
            <person name="Tomaru Y."/>
        </authorList>
    </citation>
    <scope>NUCLEOTIDE SEQUENCE [LARGE SCALE GENOMIC DNA]</scope>
    <source>
        <strain evidence="2 3">NIES-3715</strain>
    </source>
</reference>
<feature type="compositionally biased region" description="Basic residues" evidence="1">
    <location>
        <begin position="915"/>
        <end position="938"/>
    </location>
</feature>
<feature type="compositionally biased region" description="Basic and acidic residues" evidence="1">
    <location>
        <begin position="956"/>
        <end position="966"/>
    </location>
</feature>
<dbReference type="AlphaFoldDB" id="A0AAD3CS80"/>
<protein>
    <submittedName>
        <fullName evidence="2">Uncharacterized protein</fullName>
    </submittedName>
</protein>
<comment type="caution">
    <text evidence="2">The sequence shown here is derived from an EMBL/GenBank/DDBJ whole genome shotgun (WGS) entry which is preliminary data.</text>
</comment>
<sequence>MPSFFHVFVLENEWSSQTFFGRRADFLTTKRNLNHATESNTEIYKGMTIEDTGSTSSSSGEWIHNSTILSKRKQTTDKSSEPSLHSEVFVNSPAESVKKRKKTNAVPPSIDMPVIELEEEAKLSYYNCISQARIIEEGLNTYQGRNKVADINGQISDSSNGCVVISILIANEHMVSESALTNDQIEFIIDYSAVCWLPQVRQECDADHESHVNPWLAIDFFQEEERKFFQDCTTKADPATGNILDDCHLNEFINLMKEDEKCAGILYFKRHEISILQNKDASGTITYNIIDSLPLPNGNAFAPRTTCKDSKSLFIALRYHAYKYLFPEDLDFIESTPWDENNQLAALTDPRIFQGYVWRKSSNGPDSTPPSEAVSMPPLLDVVSTVEFNGKTCLKLTRNFKRYLRGTKKRLVNKLSAKSCENEFPGVKIKNAKDQPNKGFVTVDFFGDDENTIRNAADYLSKLVENAIDDYEYTCRSTAPPEVPEQETSAAAAVPPVVHDAEQTHVDDVPSHADASHVATRNDVREDVYNAIEAASSIEPVESNNNEVPSFSRASTPKIDNLCCPSSEKDDAIQACDDASLDEEILEQAIRSVHVNASQVVNMEVDLAMPGLGPPEDDDTSSSASPSFEESNVDDCAAIDGVGNEFMDEAAAFASSFEDTLPMNNVARDVGRLANRDSLESSDTSVTHSSTNATYAKMFPLYFAGDRNKPLINDDTIDFVHKTYPSVRVDRLTHSLGLDFRDDDEPNGKEMDEAIKYLSKEVQKQIDTFNADCVLKSGPMCLQLDVKIDLREADRTGQRIDFKECERTYTKHGVWLHRLDDNHPLSTVLGSSTFTYILISKIKVGHNWESIDSKKRYKELREAIEINNPVVIFRLNVHRDSDLSQIKSDYIESDEYGLRCGDGTTYKGKDAAKFRKERPKPKKKSSKRKGSRTSKKAKPSPPSAKRLRIPLATDHTSNDRLSENLRKKLRKHK</sequence>
<keyword evidence="3" id="KW-1185">Reference proteome</keyword>